<dbReference type="InterPro" id="IPR029063">
    <property type="entry name" value="SAM-dependent_MTases_sf"/>
</dbReference>
<evidence type="ECO:0000313" key="3">
    <source>
        <dbReference type="Proteomes" id="UP001500392"/>
    </source>
</evidence>
<keyword evidence="3" id="KW-1185">Reference proteome</keyword>
<dbReference type="InterPro" id="IPR013216">
    <property type="entry name" value="Methyltransf_11"/>
</dbReference>
<comment type="caution">
    <text evidence="2">The sequence shown here is derived from an EMBL/GenBank/DDBJ whole genome shotgun (WGS) entry which is preliminary data.</text>
</comment>
<sequence>MLWGIYSMAKWRAQHSPEVLLPALRGWFQSDVGRTILLEERALIAAAISDTSTAKYNLLNLSVIPDRCPIDVNVYQRQFCLGGIGHYGLSQVLDVVCDFDELPVANESQDVVLLHHLLEFVGDPHRVLREVERVIVPHGKVVICGINPYSPLAMRGYLGRLKRSAMWQNHYLSLHRINDWLSLLGFDVNLVEYGFHRLPINSPGFFMTHKPAPKNLPMGGVFVLSATKYRAPMTPVQERPMRRAKILRHPTMVGATRTIKARADYE</sequence>
<feature type="domain" description="Methyltransferase type 11" evidence="1">
    <location>
        <begin position="95"/>
        <end position="143"/>
    </location>
</feature>
<evidence type="ECO:0000313" key="2">
    <source>
        <dbReference type="EMBL" id="GAA4086149.1"/>
    </source>
</evidence>
<proteinExistence type="predicted"/>
<gene>
    <name evidence="2" type="ORF">GCM10022414_06200</name>
</gene>
<dbReference type="Gene3D" id="3.40.50.150">
    <property type="entry name" value="Vaccinia Virus protein VP39"/>
    <property type="match status" value="1"/>
</dbReference>
<reference evidence="3" key="1">
    <citation type="journal article" date="2019" name="Int. J. Syst. Evol. Microbiol.">
        <title>The Global Catalogue of Microorganisms (GCM) 10K type strain sequencing project: providing services to taxonomists for standard genome sequencing and annotation.</title>
        <authorList>
            <consortium name="The Broad Institute Genomics Platform"/>
            <consortium name="The Broad Institute Genome Sequencing Center for Infectious Disease"/>
            <person name="Wu L."/>
            <person name="Ma J."/>
        </authorList>
    </citation>
    <scope>NUCLEOTIDE SEQUENCE [LARGE SCALE GENOMIC DNA]</scope>
    <source>
        <strain evidence="3">JCM 17304</strain>
    </source>
</reference>
<dbReference type="SUPFAM" id="SSF53335">
    <property type="entry name" value="S-adenosyl-L-methionine-dependent methyltransferases"/>
    <property type="match status" value="1"/>
</dbReference>
<dbReference type="CDD" id="cd02440">
    <property type="entry name" value="AdoMet_MTases"/>
    <property type="match status" value="1"/>
</dbReference>
<evidence type="ECO:0000259" key="1">
    <source>
        <dbReference type="Pfam" id="PF08241"/>
    </source>
</evidence>
<name>A0ABP7WDC1_9GAMM</name>
<dbReference type="Pfam" id="PF08241">
    <property type="entry name" value="Methyltransf_11"/>
    <property type="match status" value="1"/>
</dbReference>
<protein>
    <recommendedName>
        <fullName evidence="1">Methyltransferase type 11 domain-containing protein</fullName>
    </recommendedName>
</protein>
<dbReference type="Proteomes" id="UP001500392">
    <property type="component" value="Unassembled WGS sequence"/>
</dbReference>
<dbReference type="EMBL" id="BAABDM010000001">
    <property type="protein sequence ID" value="GAA4086149.1"/>
    <property type="molecule type" value="Genomic_DNA"/>
</dbReference>
<organism evidence="2 3">
    <name type="scientific">Zhongshania borealis</name>
    <dbReference type="NCBI Taxonomy" id="889488"/>
    <lineage>
        <taxon>Bacteria</taxon>
        <taxon>Pseudomonadati</taxon>
        <taxon>Pseudomonadota</taxon>
        <taxon>Gammaproteobacteria</taxon>
        <taxon>Cellvibrionales</taxon>
        <taxon>Spongiibacteraceae</taxon>
        <taxon>Zhongshania</taxon>
    </lineage>
</organism>
<accession>A0ABP7WDC1</accession>